<dbReference type="GO" id="GO:0005654">
    <property type="term" value="C:nucleoplasm"/>
    <property type="evidence" value="ECO:0007669"/>
    <property type="project" value="TreeGrafter"/>
</dbReference>
<dbReference type="PANTHER" id="PTHR25462:SF305">
    <property type="entry name" value="RING-TYPE DOMAIN-CONTAINING PROTEIN"/>
    <property type="match status" value="1"/>
</dbReference>
<dbReference type="Gene3D" id="2.120.10.30">
    <property type="entry name" value="TolB, C-terminal domain"/>
    <property type="match status" value="2"/>
</dbReference>
<dbReference type="GO" id="GO:0061630">
    <property type="term" value="F:ubiquitin protein ligase activity"/>
    <property type="evidence" value="ECO:0007669"/>
    <property type="project" value="TreeGrafter"/>
</dbReference>
<accession>A0A8W8LTB6</accession>
<dbReference type="Pfam" id="PF00643">
    <property type="entry name" value="zf-B_box"/>
    <property type="match status" value="1"/>
</dbReference>
<keyword evidence="4" id="KW-1185">Reference proteome</keyword>
<dbReference type="EnsemblMetazoa" id="G29520.1">
    <property type="protein sequence ID" value="G29520.1:cds"/>
    <property type="gene ID" value="G29520"/>
</dbReference>
<dbReference type="InterPro" id="IPR000315">
    <property type="entry name" value="Znf_B-box"/>
</dbReference>
<dbReference type="PANTHER" id="PTHR25462">
    <property type="entry name" value="BONUS, ISOFORM C-RELATED"/>
    <property type="match status" value="1"/>
</dbReference>
<dbReference type="SUPFAM" id="SSF57845">
    <property type="entry name" value="B-box zinc-binding domain"/>
    <property type="match status" value="1"/>
</dbReference>
<dbReference type="InterPro" id="IPR047153">
    <property type="entry name" value="TRIM45/56/19-like"/>
</dbReference>
<reference evidence="3" key="1">
    <citation type="submission" date="2022-08" db="UniProtKB">
        <authorList>
            <consortium name="EnsemblMetazoa"/>
        </authorList>
    </citation>
    <scope>IDENTIFICATION</scope>
    <source>
        <strain evidence="3">05x7-T-G4-1.051#20</strain>
    </source>
</reference>
<feature type="domain" description="B box-type" evidence="2">
    <location>
        <begin position="69"/>
        <end position="106"/>
    </location>
</feature>
<keyword evidence="1" id="KW-0479">Metal-binding</keyword>
<dbReference type="GO" id="GO:0008270">
    <property type="term" value="F:zinc ion binding"/>
    <property type="evidence" value="ECO:0007669"/>
    <property type="project" value="UniProtKB-KW"/>
</dbReference>
<evidence type="ECO:0000256" key="1">
    <source>
        <dbReference type="PROSITE-ProRule" id="PRU00024"/>
    </source>
</evidence>
<feature type="domain" description="B box-type" evidence="2">
    <location>
        <begin position="12"/>
        <end position="57"/>
    </location>
</feature>
<dbReference type="AlphaFoldDB" id="A0A8W8LTB6"/>
<organism evidence="3 4">
    <name type="scientific">Magallana gigas</name>
    <name type="common">Pacific oyster</name>
    <name type="synonym">Crassostrea gigas</name>
    <dbReference type="NCBI Taxonomy" id="29159"/>
    <lineage>
        <taxon>Eukaryota</taxon>
        <taxon>Metazoa</taxon>
        <taxon>Spiralia</taxon>
        <taxon>Lophotrochozoa</taxon>
        <taxon>Mollusca</taxon>
        <taxon>Bivalvia</taxon>
        <taxon>Autobranchia</taxon>
        <taxon>Pteriomorphia</taxon>
        <taxon>Ostreida</taxon>
        <taxon>Ostreoidea</taxon>
        <taxon>Ostreidae</taxon>
        <taxon>Magallana</taxon>
    </lineage>
</organism>
<evidence type="ECO:0000259" key="2">
    <source>
        <dbReference type="PROSITE" id="PS50119"/>
    </source>
</evidence>
<dbReference type="Proteomes" id="UP000005408">
    <property type="component" value="Unassembled WGS sequence"/>
</dbReference>
<protein>
    <recommendedName>
        <fullName evidence="2">B box-type domain-containing protein</fullName>
    </recommendedName>
</protein>
<keyword evidence="1" id="KW-0862">Zinc</keyword>
<keyword evidence="1" id="KW-0863">Zinc-finger</keyword>
<dbReference type="InterPro" id="IPR011042">
    <property type="entry name" value="6-blade_b-propeller_TolB-like"/>
</dbReference>
<sequence>RLTLMDLRHSAQDVPRCDLCETAIVHSYCHVCHANLCIPCIGIHISDGYDKHKIVPFQERRSTLIYPKCEIHPHKNCEFQCKDCTILVCSTCTVSEQHRGHFFEDISTVYKAQKEHIEKDEEELVNFISPTYEEIAGDLENQLANLDGGYEKLTTTMSKQGEQWHREIDVVINKMKTEISNIKVKHKDILQKHLEEIKQIQSLIKETLLAIKEIEKSTEVSPTIEYSSKIRELSKLPPKLQISLPTFIPKSIDHGKLYSLFGQITPLSTATKDNLLLQNQPNTSIRELLDKPELVATIQTRYEGLRNVTCLNEYIIWTSGQTSEIKCFNVDGSLLLTIREKSGKFQNDIAVDSDGDLLFISGTRGTVYKVKNGKAEELIRLRGWGAGNLCVTSSGDLLVTMFSYDKTQSKVVRYSGSTEKQTIQFDNEGKPLYSRMNKTKYITENRNYDVCVADRWAGAVVVVNQHGKLRWRYTGHPSVTKNERFEPCGITTDSQSRILTTDDDKHCIHILDLNGQFLRYIDNCDLSKPHGLCLDNNDNLFVCEYFSAKVKKIKYSK</sequence>
<evidence type="ECO:0000313" key="4">
    <source>
        <dbReference type="Proteomes" id="UP000005408"/>
    </source>
</evidence>
<name>A0A8W8LTB6_MAGGI</name>
<dbReference type="Gene3D" id="6.10.140.1110">
    <property type="match status" value="1"/>
</dbReference>
<evidence type="ECO:0000313" key="3">
    <source>
        <dbReference type="EnsemblMetazoa" id="G29520.1:cds"/>
    </source>
</evidence>
<dbReference type="CDD" id="cd19756">
    <property type="entry name" value="Bbox2"/>
    <property type="match status" value="1"/>
</dbReference>
<dbReference type="SUPFAM" id="SSF101898">
    <property type="entry name" value="NHL repeat"/>
    <property type="match status" value="1"/>
</dbReference>
<proteinExistence type="predicted"/>
<dbReference type="PROSITE" id="PS50119">
    <property type="entry name" value="ZF_BBOX"/>
    <property type="match status" value="2"/>
</dbReference>
<dbReference type="Gene3D" id="3.30.160.60">
    <property type="entry name" value="Classic Zinc Finger"/>
    <property type="match status" value="1"/>
</dbReference>